<evidence type="ECO:0000256" key="5">
    <source>
        <dbReference type="ARBA" id="ARBA00022833"/>
    </source>
</evidence>
<evidence type="ECO:0000313" key="9">
    <source>
        <dbReference type="EMBL" id="MBY30707.1"/>
    </source>
</evidence>
<dbReference type="GO" id="GO:0004526">
    <property type="term" value="F:ribonuclease P activity"/>
    <property type="evidence" value="ECO:0007669"/>
    <property type="project" value="TreeGrafter"/>
</dbReference>
<evidence type="ECO:0000256" key="4">
    <source>
        <dbReference type="ARBA" id="ARBA00022801"/>
    </source>
</evidence>
<protein>
    <submittedName>
        <fullName evidence="9">Mitochondrial ribonuclease P protein 3</fullName>
    </submittedName>
</protein>
<evidence type="ECO:0000256" key="3">
    <source>
        <dbReference type="ARBA" id="ARBA00022723"/>
    </source>
</evidence>
<dbReference type="PANTHER" id="PTHR13547:SF1">
    <property type="entry name" value="MITOCHONDRIAL RIBONUCLEASE P CATALYTIC SUBUNIT"/>
    <property type="match status" value="1"/>
</dbReference>
<proteinExistence type="inferred from homology"/>
<dbReference type="GO" id="GO:0046872">
    <property type="term" value="F:metal ion binding"/>
    <property type="evidence" value="ECO:0007669"/>
    <property type="project" value="UniProtKB-KW"/>
</dbReference>
<dbReference type="InterPro" id="IPR031595">
    <property type="entry name" value="PRORP_C"/>
</dbReference>
<dbReference type="GO" id="GO:0097745">
    <property type="term" value="P:mitochondrial tRNA 5'-end processing"/>
    <property type="evidence" value="ECO:0007669"/>
    <property type="project" value="TreeGrafter"/>
</dbReference>
<dbReference type="EMBL" id="GGMR01018088">
    <property type="protein sequence ID" value="MBY30707.1"/>
    <property type="molecule type" value="Transcribed_RNA"/>
</dbReference>
<evidence type="ECO:0000256" key="1">
    <source>
        <dbReference type="ARBA" id="ARBA00004173"/>
    </source>
</evidence>
<dbReference type="PANTHER" id="PTHR13547">
    <property type="match status" value="1"/>
</dbReference>
<dbReference type="GO" id="GO:0030678">
    <property type="term" value="C:mitochondrial ribonuclease P complex"/>
    <property type="evidence" value="ECO:0007669"/>
    <property type="project" value="TreeGrafter"/>
</dbReference>
<dbReference type="AlphaFoldDB" id="A0A2S2PMU5"/>
<keyword evidence="6" id="KW-0809">Transit peptide</keyword>
<dbReference type="Pfam" id="PF16953">
    <property type="entry name" value="PRORP"/>
    <property type="match status" value="1"/>
</dbReference>
<comment type="similarity">
    <text evidence="2">Belongs to the PPR family. P subfamily.</text>
</comment>
<gene>
    <name evidence="9" type="ORF">g.138106</name>
</gene>
<dbReference type="Gene3D" id="3.40.50.11980">
    <property type="match status" value="1"/>
</dbReference>
<keyword evidence="5" id="KW-0862">Zinc</keyword>
<reference evidence="9" key="1">
    <citation type="submission" date="2018-04" db="EMBL/GenBank/DDBJ databases">
        <title>Transcriptome of Schizaphis graminum biotype I.</title>
        <authorList>
            <person name="Scully E.D."/>
            <person name="Geib S.M."/>
            <person name="Palmer N.A."/>
            <person name="Koch K."/>
            <person name="Bradshaw J."/>
            <person name="Heng-Moss T."/>
            <person name="Sarath G."/>
        </authorList>
    </citation>
    <scope>NUCLEOTIDE SEQUENCE</scope>
</reference>
<dbReference type="GO" id="GO:0001682">
    <property type="term" value="P:tRNA 5'-leader removal"/>
    <property type="evidence" value="ECO:0007669"/>
    <property type="project" value="TreeGrafter"/>
</dbReference>
<evidence type="ECO:0000259" key="8">
    <source>
        <dbReference type="Pfam" id="PF16953"/>
    </source>
</evidence>
<keyword evidence="3" id="KW-0479">Metal-binding</keyword>
<feature type="domain" description="PRORP" evidence="8">
    <location>
        <begin position="2"/>
        <end position="148"/>
    </location>
</feature>
<evidence type="ECO:0000256" key="2">
    <source>
        <dbReference type="ARBA" id="ARBA00007626"/>
    </source>
</evidence>
<keyword evidence="7" id="KW-0496">Mitochondrion</keyword>
<evidence type="ECO:0000256" key="6">
    <source>
        <dbReference type="ARBA" id="ARBA00022946"/>
    </source>
</evidence>
<accession>A0A2S2PMU5</accession>
<sequence>MKNFIEKKLKVLLIGRKHLIKMLGKEFDFIKENAQVFFTNDLSKDDPFVLYAAMYSGINTKILTRDLMRGHKFLLHDVHIKSIFQKWLQKHRLGLKIRPGDEVIIKEPIRHLQATQESENGIWHMPYQEFKERGSWSKPDSSPDKWMCIQM</sequence>
<evidence type="ECO:0000256" key="7">
    <source>
        <dbReference type="ARBA" id="ARBA00023128"/>
    </source>
</evidence>
<name>A0A2S2PMU5_SCHGA</name>
<comment type="subcellular location">
    <subcellularLocation>
        <location evidence="1">Mitochondrion</location>
    </subcellularLocation>
</comment>
<organism evidence="9">
    <name type="scientific">Schizaphis graminum</name>
    <name type="common">Green bug aphid</name>
    <dbReference type="NCBI Taxonomy" id="13262"/>
    <lineage>
        <taxon>Eukaryota</taxon>
        <taxon>Metazoa</taxon>
        <taxon>Ecdysozoa</taxon>
        <taxon>Arthropoda</taxon>
        <taxon>Hexapoda</taxon>
        <taxon>Insecta</taxon>
        <taxon>Pterygota</taxon>
        <taxon>Neoptera</taxon>
        <taxon>Paraneoptera</taxon>
        <taxon>Hemiptera</taxon>
        <taxon>Sternorrhyncha</taxon>
        <taxon>Aphidomorpha</taxon>
        <taxon>Aphidoidea</taxon>
        <taxon>Aphididae</taxon>
        <taxon>Aphidini</taxon>
        <taxon>Schizaphis</taxon>
    </lineage>
</organism>
<keyword evidence="4" id="KW-0378">Hydrolase</keyword>